<evidence type="ECO:0000313" key="12">
    <source>
        <dbReference type="EMBL" id="PIK37392.1"/>
    </source>
</evidence>
<comment type="subcellular location">
    <subcellularLocation>
        <location evidence="1">Endoplasmic reticulum membrane</location>
        <topology evidence="1">Single-pass membrane protein</topology>
    </subcellularLocation>
</comment>
<accession>A0A2G8JNP6</accession>
<organism evidence="12 13">
    <name type="scientific">Stichopus japonicus</name>
    <name type="common">Sea cucumber</name>
    <dbReference type="NCBI Taxonomy" id="307972"/>
    <lineage>
        <taxon>Eukaryota</taxon>
        <taxon>Metazoa</taxon>
        <taxon>Echinodermata</taxon>
        <taxon>Eleutherozoa</taxon>
        <taxon>Echinozoa</taxon>
        <taxon>Holothuroidea</taxon>
        <taxon>Aspidochirotacea</taxon>
        <taxon>Aspidochirotida</taxon>
        <taxon>Stichopodidae</taxon>
        <taxon>Apostichopus</taxon>
    </lineage>
</organism>
<keyword evidence="9" id="KW-0143">Chaperone</keyword>
<feature type="region of interest" description="Disordered" evidence="11">
    <location>
        <begin position="197"/>
        <end position="236"/>
    </location>
</feature>
<keyword evidence="5" id="KW-0256">Endoplasmic reticulum</keyword>
<evidence type="ECO:0000256" key="10">
    <source>
        <dbReference type="ARBA" id="ARBA00030424"/>
    </source>
</evidence>
<comment type="similarity">
    <text evidence="2">Belongs to the CYBC1 family.</text>
</comment>
<evidence type="ECO:0000256" key="1">
    <source>
        <dbReference type="ARBA" id="ARBA00004389"/>
    </source>
</evidence>
<gene>
    <name evidence="12" type="ORF">BSL78_25768</name>
</gene>
<keyword evidence="8" id="KW-0472">Membrane</keyword>
<evidence type="ECO:0000256" key="4">
    <source>
        <dbReference type="ARBA" id="ARBA00022692"/>
    </source>
</evidence>
<dbReference type="GO" id="GO:0045087">
    <property type="term" value="P:innate immune response"/>
    <property type="evidence" value="ECO:0007669"/>
    <property type="project" value="UniProtKB-KW"/>
</dbReference>
<dbReference type="PANTHER" id="PTHR31837:SF3">
    <property type="entry name" value="CYTOCHROME B-245 CHAPERONE 1"/>
    <property type="match status" value="1"/>
</dbReference>
<dbReference type="InterPro" id="IPR027846">
    <property type="entry name" value="Cybc1"/>
</dbReference>
<dbReference type="GO" id="GO:0005789">
    <property type="term" value="C:endoplasmic reticulum membrane"/>
    <property type="evidence" value="ECO:0007669"/>
    <property type="project" value="UniProtKB-SubCell"/>
</dbReference>
<evidence type="ECO:0000256" key="7">
    <source>
        <dbReference type="ARBA" id="ARBA00022989"/>
    </source>
</evidence>
<dbReference type="EMBL" id="MRZV01001510">
    <property type="protein sequence ID" value="PIK37392.1"/>
    <property type="molecule type" value="Genomic_DNA"/>
</dbReference>
<keyword evidence="6" id="KW-0391">Immunity</keyword>
<dbReference type="PANTHER" id="PTHR31837">
    <property type="entry name" value="CYTOCHROME B-245 CHAPERONE 1"/>
    <property type="match status" value="1"/>
</dbReference>
<sequence>MVLYSAFDKYMLLPAFYHRKDLQKQAMTDHHIHKSAQQICFFKVAIVTTSRILSIGLGVVVFSHEDDSMLWKLFCFSCGVLGAFLSLDDWEECILDRKKDLVQLKRLSLVERVVFARKESCNVVTAPLSHVIDAQMAEDEVKFFGKAKYLLLVFKDGYSLPLTIKATRGSGENHLAVLNFIQDFLQICEADRSTEPIKIEKSEVPEEEDNSSTTSSSSCSFEKLPADEAEEIEIAS</sequence>
<evidence type="ECO:0000313" key="13">
    <source>
        <dbReference type="Proteomes" id="UP000230750"/>
    </source>
</evidence>
<comment type="caution">
    <text evidence="12">The sequence shown here is derived from an EMBL/GenBank/DDBJ whole genome shotgun (WGS) entry which is preliminary data.</text>
</comment>
<dbReference type="AlphaFoldDB" id="A0A2G8JNP6"/>
<name>A0A2G8JNP6_STIJA</name>
<protein>
    <recommendedName>
        <fullName evidence="10">Essential for reactive oxygen species protein</fullName>
    </recommendedName>
</protein>
<feature type="compositionally biased region" description="Low complexity" evidence="11">
    <location>
        <begin position="211"/>
        <end position="220"/>
    </location>
</feature>
<keyword evidence="13" id="KW-1185">Reference proteome</keyword>
<proteinExistence type="inferred from homology"/>
<reference evidence="12 13" key="1">
    <citation type="journal article" date="2017" name="PLoS Biol.">
        <title>The sea cucumber genome provides insights into morphological evolution and visceral regeneration.</title>
        <authorList>
            <person name="Zhang X."/>
            <person name="Sun L."/>
            <person name="Yuan J."/>
            <person name="Sun Y."/>
            <person name="Gao Y."/>
            <person name="Zhang L."/>
            <person name="Li S."/>
            <person name="Dai H."/>
            <person name="Hamel J.F."/>
            <person name="Liu C."/>
            <person name="Yu Y."/>
            <person name="Liu S."/>
            <person name="Lin W."/>
            <person name="Guo K."/>
            <person name="Jin S."/>
            <person name="Xu P."/>
            <person name="Storey K.B."/>
            <person name="Huan P."/>
            <person name="Zhang T."/>
            <person name="Zhou Y."/>
            <person name="Zhang J."/>
            <person name="Lin C."/>
            <person name="Li X."/>
            <person name="Xing L."/>
            <person name="Huo D."/>
            <person name="Sun M."/>
            <person name="Wang L."/>
            <person name="Mercier A."/>
            <person name="Li F."/>
            <person name="Yang H."/>
            <person name="Xiang J."/>
        </authorList>
    </citation>
    <scope>NUCLEOTIDE SEQUENCE [LARGE SCALE GENOMIC DNA]</scope>
    <source>
        <strain evidence="12">Shaxun</strain>
        <tissue evidence="12">Muscle</tissue>
    </source>
</reference>
<keyword evidence="7" id="KW-1133">Transmembrane helix</keyword>
<evidence type="ECO:0000256" key="2">
    <source>
        <dbReference type="ARBA" id="ARBA00009907"/>
    </source>
</evidence>
<evidence type="ECO:0000256" key="8">
    <source>
        <dbReference type="ARBA" id="ARBA00023136"/>
    </source>
</evidence>
<evidence type="ECO:0000256" key="11">
    <source>
        <dbReference type="SAM" id="MobiDB-lite"/>
    </source>
</evidence>
<keyword evidence="3" id="KW-0399">Innate immunity</keyword>
<evidence type="ECO:0000256" key="3">
    <source>
        <dbReference type="ARBA" id="ARBA00022588"/>
    </source>
</evidence>
<dbReference type="Proteomes" id="UP000230750">
    <property type="component" value="Unassembled WGS sequence"/>
</dbReference>
<evidence type="ECO:0000256" key="5">
    <source>
        <dbReference type="ARBA" id="ARBA00022824"/>
    </source>
</evidence>
<evidence type="ECO:0000256" key="9">
    <source>
        <dbReference type="ARBA" id="ARBA00023186"/>
    </source>
</evidence>
<keyword evidence="4" id="KW-0812">Transmembrane</keyword>
<dbReference type="Pfam" id="PF15169">
    <property type="entry name" value="Cybc1_Eros"/>
    <property type="match status" value="1"/>
</dbReference>
<feature type="compositionally biased region" description="Acidic residues" evidence="11">
    <location>
        <begin position="227"/>
        <end position="236"/>
    </location>
</feature>
<evidence type="ECO:0000256" key="6">
    <source>
        <dbReference type="ARBA" id="ARBA00022859"/>
    </source>
</evidence>
<dbReference type="OrthoDB" id="10022724at2759"/>